<sequence length="331" mass="35512">MRTPVQRKHCGFCGRPLDLREGRGRRRDYCDPVCRSRARRVRAAQRDLPLSIPSGMRAARDLSALAGRLVTAERLRLPLRARFDLVEHLLRQAERFAAAAVHEARQSGTGWDEVAAAAGTTAAQARAQWDEAALRALFPALPSCDRRRAQQRLADALAFLQVSSGVLVDEAAERAGVSLPYLAQVLEGSCLPAWPEVFTLASVFGGRPEDLRVLWESASGSVRPAGLPVEGAAGYLAAALRGLYVSAGSPGLPQLSTQALLPPECLDRVLVGQHAPPWPATARLVRALSGRVEDFQPLWQAACQAAVDLHGSASSRYLGCAGCRGTTLDAS</sequence>
<evidence type="ECO:0000313" key="1">
    <source>
        <dbReference type="EMBL" id="QTD95760.1"/>
    </source>
</evidence>
<dbReference type="EMBL" id="CP071839">
    <property type="protein sequence ID" value="QTE03230.1"/>
    <property type="molecule type" value="Genomic_DNA"/>
</dbReference>
<gene>
    <name evidence="1" type="ORF">S1361_00305</name>
    <name evidence="2" type="ORF">S1361_38195</name>
</gene>
<keyword evidence="3" id="KW-1185">Reference proteome</keyword>
<proteinExistence type="predicted"/>
<organism evidence="1 3">
    <name type="scientific">Streptomyces cyanogenus</name>
    <dbReference type="NCBI Taxonomy" id="80860"/>
    <lineage>
        <taxon>Bacteria</taxon>
        <taxon>Bacillati</taxon>
        <taxon>Actinomycetota</taxon>
        <taxon>Actinomycetes</taxon>
        <taxon>Kitasatosporales</taxon>
        <taxon>Streptomycetaceae</taxon>
        <taxon>Streptomyces</taxon>
    </lineage>
</organism>
<evidence type="ECO:0000313" key="2">
    <source>
        <dbReference type="EMBL" id="QTE03230.1"/>
    </source>
</evidence>
<evidence type="ECO:0000313" key="3">
    <source>
        <dbReference type="Proteomes" id="UP000663908"/>
    </source>
</evidence>
<protein>
    <submittedName>
        <fullName evidence="1">Uncharacterized protein</fullName>
    </submittedName>
</protein>
<dbReference type="EMBL" id="CP071839">
    <property type="protein sequence ID" value="QTD95760.1"/>
    <property type="molecule type" value="Genomic_DNA"/>
</dbReference>
<reference evidence="1 3" key="1">
    <citation type="submission" date="2021-03" db="EMBL/GenBank/DDBJ databases">
        <title>Complete genome sequence of Streptomyces cyanogenus S136, producer of anticancer angucycline landomycin A.</title>
        <authorList>
            <person name="Hrab P."/>
            <person name="Ruckert C."/>
            <person name="Busche T."/>
            <person name="Ostash I."/>
            <person name="Kalinowski J."/>
            <person name="Fedorenko V."/>
            <person name="Yushchuk O."/>
            <person name="Ostash B."/>
        </authorList>
    </citation>
    <scope>NUCLEOTIDE SEQUENCE [LARGE SCALE GENOMIC DNA]</scope>
    <source>
        <strain evidence="1 3">S136</strain>
    </source>
</reference>
<dbReference type="Proteomes" id="UP000663908">
    <property type="component" value="Chromosome"/>
</dbReference>
<name>A0ABX7TK66_STRCY</name>
<accession>A0ABX7TK66</accession>